<dbReference type="InterPro" id="IPR023170">
    <property type="entry name" value="HhH_base_excis_C"/>
</dbReference>
<dbReference type="Gene3D" id="1.10.1670.10">
    <property type="entry name" value="Helix-hairpin-Helix base-excision DNA repair enzymes (C-terminal)"/>
    <property type="match status" value="1"/>
</dbReference>
<dbReference type="PANTHER" id="PTHR43286">
    <property type="entry name" value="ENDONUCLEASE III-LIKE PROTEIN 1"/>
    <property type="match status" value="1"/>
</dbReference>
<evidence type="ECO:0000313" key="7">
    <source>
        <dbReference type="Proteomes" id="UP001497497"/>
    </source>
</evidence>
<dbReference type="GO" id="GO:0000703">
    <property type="term" value="F:oxidized pyrimidine nucleobase lesion DNA N-glycosylase activity"/>
    <property type="evidence" value="ECO:0007669"/>
    <property type="project" value="TreeGrafter"/>
</dbReference>
<comment type="caution">
    <text evidence="6">The sequence shown here is derived from an EMBL/GenBank/DDBJ whole genome shotgun (WGS) entry which is preliminary data.</text>
</comment>
<evidence type="ECO:0000313" key="6">
    <source>
        <dbReference type="EMBL" id="CAL1543588.1"/>
    </source>
</evidence>
<keyword evidence="4" id="KW-0456">Lyase</keyword>
<protein>
    <recommendedName>
        <fullName evidence="8">Endonuclease III</fullName>
    </recommendedName>
</protein>
<accession>A0AAV2IBI2</accession>
<keyword evidence="5" id="KW-0326">Glycosidase</keyword>
<keyword evidence="2" id="KW-0378">Hydrolase</keyword>
<evidence type="ECO:0000256" key="4">
    <source>
        <dbReference type="ARBA" id="ARBA00023239"/>
    </source>
</evidence>
<evidence type="ECO:0000256" key="3">
    <source>
        <dbReference type="ARBA" id="ARBA00023204"/>
    </source>
</evidence>
<dbReference type="SUPFAM" id="SSF48150">
    <property type="entry name" value="DNA-glycosylase"/>
    <property type="match status" value="1"/>
</dbReference>
<evidence type="ECO:0008006" key="8">
    <source>
        <dbReference type="Google" id="ProtNLM"/>
    </source>
</evidence>
<dbReference type="GO" id="GO:0003906">
    <property type="term" value="F:DNA-(apurinic or apyrimidinic site) endonuclease activity"/>
    <property type="evidence" value="ECO:0007669"/>
    <property type="project" value="TreeGrafter"/>
</dbReference>
<sequence>RDLWSEVNHLLVGFGQQVCLPVGPKCGGCLNRFICPFSSSYNPSEKSKIKINSG</sequence>
<dbReference type="PANTHER" id="PTHR43286:SF1">
    <property type="entry name" value="ENDONUCLEASE III-LIKE PROTEIN 1"/>
    <property type="match status" value="1"/>
</dbReference>
<dbReference type="GO" id="GO:0005634">
    <property type="term" value="C:nucleus"/>
    <property type="evidence" value="ECO:0007669"/>
    <property type="project" value="TreeGrafter"/>
</dbReference>
<reference evidence="6 7" key="1">
    <citation type="submission" date="2024-04" db="EMBL/GenBank/DDBJ databases">
        <authorList>
            <consortium name="Genoscope - CEA"/>
            <person name="William W."/>
        </authorList>
    </citation>
    <scope>NUCLEOTIDE SEQUENCE [LARGE SCALE GENOMIC DNA]</scope>
</reference>
<dbReference type="Proteomes" id="UP001497497">
    <property type="component" value="Unassembled WGS sequence"/>
</dbReference>
<dbReference type="GO" id="GO:0006289">
    <property type="term" value="P:nucleotide-excision repair"/>
    <property type="evidence" value="ECO:0007669"/>
    <property type="project" value="TreeGrafter"/>
</dbReference>
<dbReference type="InterPro" id="IPR011257">
    <property type="entry name" value="DNA_glycosylase"/>
</dbReference>
<dbReference type="GO" id="GO:0016829">
    <property type="term" value="F:lyase activity"/>
    <property type="evidence" value="ECO:0007669"/>
    <property type="project" value="UniProtKB-KW"/>
</dbReference>
<keyword evidence="1" id="KW-0227">DNA damage</keyword>
<dbReference type="AlphaFoldDB" id="A0AAV2IBI2"/>
<evidence type="ECO:0000256" key="2">
    <source>
        <dbReference type="ARBA" id="ARBA00022801"/>
    </source>
</evidence>
<proteinExistence type="predicted"/>
<keyword evidence="3" id="KW-0234">DNA repair</keyword>
<evidence type="ECO:0000256" key="5">
    <source>
        <dbReference type="ARBA" id="ARBA00023295"/>
    </source>
</evidence>
<organism evidence="6 7">
    <name type="scientific">Lymnaea stagnalis</name>
    <name type="common">Great pond snail</name>
    <name type="synonym">Helix stagnalis</name>
    <dbReference type="NCBI Taxonomy" id="6523"/>
    <lineage>
        <taxon>Eukaryota</taxon>
        <taxon>Metazoa</taxon>
        <taxon>Spiralia</taxon>
        <taxon>Lophotrochozoa</taxon>
        <taxon>Mollusca</taxon>
        <taxon>Gastropoda</taxon>
        <taxon>Heterobranchia</taxon>
        <taxon>Euthyneura</taxon>
        <taxon>Panpulmonata</taxon>
        <taxon>Hygrophila</taxon>
        <taxon>Lymnaeoidea</taxon>
        <taxon>Lymnaeidae</taxon>
        <taxon>Lymnaea</taxon>
    </lineage>
</organism>
<gene>
    <name evidence="6" type="ORF">GSLYS_00017122001</name>
</gene>
<keyword evidence="7" id="KW-1185">Reference proteome</keyword>
<evidence type="ECO:0000256" key="1">
    <source>
        <dbReference type="ARBA" id="ARBA00022763"/>
    </source>
</evidence>
<dbReference type="GO" id="GO:0006285">
    <property type="term" value="P:base-excision repair, AP site formation"/>
    <property type="evidence" value="ECO:0007669"/>
    <property type="project" value="TreeGrafter"/>
</dbReference>
<feature type="non-terminal residue" evidence="6">
    <location>
        <position position="1"/>
    </location>
</feature>
<dbReference type="EMBL" id="CAXITT010000563">
    <property type="protein sequence ID" value="CAL1543588.1"/>
    <property type="molecule type" value="Genomic_DNA"/>
</dbReference>
<name>A0AAV2IBI2_LYMST</name>